<dbReference type="EMBL" id="JAOPGA020001109">
    <property type="protein sequence ID" value="KAL0485133.1"/>
    <property type="molecule type" value="Genomic_DNA"/>
</dbReference>
<gene>
    <name evidence="6" type="ORF">AKO1_000384</name>
    <name evidence="7" type="ORF">AKO1_004338</name>
</gene>
<keyword evidence="2" id="KW-0238">DNA-binding</keyword>
<proteinExistence type="predicted"/>
<evidence type="ECO:0000256" key="1">
    <source>
        <dbReference type="ARBA" id="ARBA00023015"/>
    </source>
</evidence>
<evidence type="ECO:0000256" key="4">
    <source>
        <dbReference type="ARBA" id="ARBA00023242"/>
    </source>
</evidence>
<keyword evidence="4" id="KW-0539">Nucleus</keyword>
<organism evidence="6 8">
    <name type="scientific">Acrasis kona</name>
    <dbReference type="NCBI Taxonomy" id="1008807"/>
    <lineage>
        <taxon>Eukaryota</taxon>
        <taxon>Discoba</taxon>
        <taxon>Heterolobosea</taxon>
        <taxon>Tetramitia</taxon>
        <taxon>Eutetramitia</taxon>
        <taxon>Acrasidae</taxon>
        <taxon>Acrasis</taxon>
    </lineage>
</organism>
<dbReference type="EMBL" id="JAOPGA020000361">
    <property type="protein sequence ID" value="KAL0478308.1"/>
    <property type="molecule type" value="Genomic_DNA"/>
</dbReference>
<evidence type="ECO:0000313" key="7">
    <source>
        <dbReference type="EMBL" id="KAL0485133.1"/>
    </source>
</evidence>
<comment type="caution">
    <text evidence="6">The sequence shown here is derived from an EMBL/GenBank/DDBJ whole genome shotgun (WGS) entry which is preliminary data.</text>
</comment>
<evidence type="ECO:0000259" key="5">
    <source>
        <dbReference type="Pfam" id="PF02042"/>
    </source>
</evidence>
<accession>A0AAW2YLT8</accession>
<protein>
    <submittedName>
        <fullName evidence="6">RKD4</fullName>
    </submittedName>
</protein>
<name>A0AAW2YLT8_9EUKA</name>
<keyword evidence="3" id="KW-0804">Transcription</keyword>
<evidence type="ECO:0000256" key="2">
    <source>
        <dbReference type="ARBA" id="ARBA00023125"/>
    </source>
</evidence>
<dbReference type="Pfam" id="PF02042">
    <property type="entry name" value="RWP-RK"/>
    <property type="match status" value="1"/>
</dbReference>
<keyword evidence="1" id="KW-0805">Transcription regulation</keyword>
<feature type="domain" description="RWP-RK" evidence="5">
    <location>
        <begin position="31"/>
        <end position="72"/>
    </location>
</feature>
<sequence length="117" mass="13571">MKAQETKRELVFIDFESNLHSIQKKKARKIDITPEQIVECTHLSQNEACKVLNVSLSTLKRRYYELGIGKWEQKHAKQVGKVEENKLDISYILNKKDGRSATHVNCDIDWLNKSLGE</sequence>
<keyword evidence="8" id="KW-1185">Reference proteome</keyword>
<dbReference type="Proteomes" id="UP001431209">
    <property type="component" value="Unassembled WGS sequence"/>
</dbReference>
<evidence type="ECO:0000313" key="8">
    <source>
        <dbReference type="Proteomes" id="UP001431209"/>
    </source>
</evidence>
<evidence type="ECO:0000313" key="6">
    <source>
        <dbReference type="EMBL" id="KAL0478308.1"/>
    </source>
</evidence>
<dbReference type="InterPro" id="IPR003035">
    <property type="entry name" value="RWP-RK_dom"/>
</dbReference>
<evidence type="ECO:0000256" key="3">
    <source>
        <dbReference type="ARBA" id="ARBA00023163"/>
    </source>
</evidence>
<reference evidence="6 8" key="1">
    <citation type="submission" date="2024-03" db="EMBL/GenBank/DDBJ databases">
        <title>The Acrasis kona genome and developmental transcriptomes reveal deep origins of eukaryotic multicellular pathways.</title>
        <authorList>
            <person name="Sheikh S."/>
            <person name="Fu C.-J."/>
            <person name="Brown M.W."/>
            <person name="Baldauf S.L."/>
        </authorList>
    </citation>
    <scope>NUCLEOTIDE SEQUENCE [LARGE SCALE GENOMIC DNA]</scope>
    <source>
        <strain evidence="6 8">ATCC MYA-3509</strain>
    </source>
</reference>
<dbReference type="GO" id="GO:0003677">
    <property type="term" value="F:DNA binding"/>
    <property type="evidence" value="ECO:0007669"/>
    <property type="project" value="UniProtKB-KW"/>
</dbReference>
<dbReference type="AlphaFoldDB" id="A0AAW2YLT8"/>